<comment type="caution">
    <text evidence="1">The sequence shown here is derived from an EMBL/GenBank/DDBJ whole genome shotgun (WGS) entry which is preliminary data.</text>
</comment>
<dbReference type="AlphaFoldDB" id="A0A0F9KDH3"/>
<proteinExistence type="predicted"/>
<accession>A0A0F9KDH3</accession>
<organism evidence="1">
    <name type="scientific">marine sediment metagenome</name>
    <dbReference type="NCBI Taxonomy" id="412755"/>
    <lineage>
        <taxon>unclassified sequences</taxon>
        <taxon>metagenomes</taxon>
        <taxon>ecological metagenomes</taxon>
    </lineage>
</organism>
<sequence>MTGTGATEFIDSTTADVFIPELWSPLALIAREQNLVFAHKVDRRFEGGLTWGDLIHVPSVGNLSARAKAKSSNAAILYETITETNTDITIATWEYTAIAVESIVKIQNNRDQLAMYAGKMGYGLALSIDNVLAGLVDDFTQTVGTLAVENTDTEYIRSRQFLRDADAPNDSIFWCISPAAMSGLLKLDKFVRDDYSGVHGPGRKETGLQQAYVTSIYGDPVYVSTNVEGSNAAGHDNTIMQREALALVVQMQPTPWFFKDIDFFVDKVALEQLSGTREMRDDHGVFIKGA</sequence>
<evidence type="ECO:0008006" key="2">
    <source>
        <dbReference type="Google" id="ProtNLM"/>
    </source>
</evidence>
<evidence type="ECO:0000313" key="1">
    <source>
        <dbReference type="EMBL" id="KKM80013.1"/>
    </source>
</evidence>
<name>A0A0F9KDH3_9ZZZZ</name>
<reference evidence="1" key="1">
    <citation type="journal article" date="2015" name="Nature">
        <title>Complex archaea that bridge the gap between prokaryotes and eukaryotes.</title>
        <authorList>
            <person name="Spang A."/>
            <person name="Saw J.H."/>
            <person name="Jorgensen S.L."/>
            <person name="Zaremba-Niedzwiedzka K."/>
            <person name="Martijn J."/>
            <person name="Lind A.E."/>
            <person name="van Eijk R."/>
            <person name="Schleper C."/>
            <person name="Guy L."/>
            <person name="Ettema T.J."/>
        </authorList>
    </citation>
    <scope>NUCLEOTIDE SEQUENCE</scope>
</reference>
<gene>
    <name evidence="1" type="ORF">LCGC14_1344160</name>
</gene>
<protein>
    <recommendedName>
        <fullName evidence="2">Bacteriophage Mu GpT domain-containing protein</fullName>
    </recommendedName>
</protein>
<dbReference type="EMBL" id="LAZR01008247">
    <property type="protein sequence ID" value="KKM80013.1"/>
    <property type="molecule type" value="Genomic_DNA"/>
</dbReference>